<evidence type="ECO:0000256" key="1">
    <source>
        <dbReference type="SAM" id="MobiDB-lite"/>
    </source>
</evidence>
<accession>A0A084B3H5</accession>
<dbReference type="AlphaFoldDB" id="A0A084B3H5"/>
<evidence type="ECO:0000256" key="2">
    <source>
        <dbReference type="SAM" id="SignalP"/>
    </source>
</evidence>
<sequence>MKLLQFTPLILALAASVLSWRVTIYDDEDCTDTSSRYIVEGYSEDKWYKFIPWDGIDDNDKTIQICQYFDPGRGSASGPKSCETVRPDFYPRKVDVESGLCFAISGDPDRRGRLFQDRGVCTTRDEWRSDWHAFQCKERVEPDPPTRGRPAMGEDGPHPIESP</sequence>
<evidence type="ECO:0000259" key="3">
    <source>
        <dbReference type="Pfam" id="PF25139"/>
    </source>
</evidence>
<evidence type="ECO:0000313" key="5">
    <source>
        <dbReference type="Proteomes" id="UP000028045"/>
    </source>
</evidence>
<gene>
    <name evidence="4" type="ORF">S7711_10336</name>
</gene>
<evidence type="ECO:0000313" key="4">
    <source>
        <dbReference type="EMBL" id="KEY72104.1"/>
    </source>
</evidence>
<feature type="region of interest" description="Disordered" evidence="1">
    <location>
        <begin position="138"/>
        <end position="163"/>
    </location>
</feature>
<keyword evidence="2" id="KW-0732">Signal</keyword>
<dbReference type="Proteomes" id="UP000028045">
    <property type="component" value="Unassembled WGS sequence"/>
</dbReference>
<feature type="chain" id="PRO_5001771652" description="Secreted LysM effector LysM C-terminal domain-containing protein" evidence="2">
    <location>
        <begin position="20"/>
        <end position="163"/>
    </location>
</feature>
<reference evidence="4 5" key="1">
    <citation type="journal article" date="2014" name="BMC Genomics">
        <title>Comparative genome sequencing reveals chemotype-specific gene clusters in the toxigenic black mold Stachybotrys.</title>
        <authorList>
            <person name="Semeiks J."/>
            <person name="Borek D."/>
            <person name="Otwinowski Z."/>
            <person name="Grishin N.V."/>
        </authorList>
    </citation>
    <scope>NUCLEOTIDE SEQUENCE [LARGE SCALE GENOMIC DNA]</scope>
    <source>
        <strain evidence="5">CBS 109288 / IBT 7711</strain>
    </source>
</reference>
<protein>
    <recommendedName>
        <fullName evidence="3">Secreted LysM effector LysM C-terminal domain-containing protein</fullName>
    </recommendedName>
</protein>
<keyword evidence="5" id="KW-1185">Reference proteome</keyword>
<feature type="domain" description="Secreted LysM effector LysM C-terminal" evidence="3">
    <location>
        <begin position="20"/>
        <end position="136"/>
    </location>
</feature>
<organism evidence="4 5">
    <name type="scientific">Stachybotrys chartarum (strain CBS 109288 / IBT 7711)</name>
    <name type="common">Toxic black mold</name>
    <name type="synonym">Stilbospora chartarum</name>
    <dbReference type="NCBI Taxonomy" id="1280523"/>
    <lineage>
        <taxon>Eukaryota</taxon>
        <taxon>Fungi</taxon>
        <taxon>Dikarya</taxon>
        <taxon>Ascomycota</taxon>
        <taxon>Pezizomycotina</taxon>
        <taxon>Sordariomycetes</taxon>
        <taxon>Hypocreomycetidae</taxon>
        <taxon>Hypocreales</taxon>
        <taxon>Stachybotryaceae</taxon>
        <taxon>Stachybotrys</taxon>
    </lineage>
</organism>
<proteinExistence type="predicted"/>
<dbReference type="InterPro" id="IPR057277">
    <property type="entry name" value="LysM_C"/>
</dbReference>
<dbReference type="HOGENOM" id="CLU_1628138_0_0_1"/>
<feature type="signal peptide" evidence="2">
    <location>
        <begin position="1"/>
        <end position="19"/>
    </location>
</feature>
<dbReference type="Pfam" id="PF25139">
    <property type="entry name" value="LysM14_C"/>
    <property type="match status" value="1"/>
</dbReference>
<dbReference type="EMBL" id="KL648097">
    <property type="protein sequence ID" value="KEY72104.1"/>
    <property type="molecule type" value="Genomic_DNA"/>
</dbReference>
<name>A0A084B3H5_STACB</name>